<evidence type="ECO:0000256" key="5">
    <source>
        <dbReference type="ARBA" id="ARBA00022741"/>
    </source>
</evidence>
<dbReference type="Gene3D" id="1.10.510.10">
    <property type="entry name" value="Transferase(Phosphotransferase) domain 1"/>
    <property type="match status" value="1"/>
</dbReference>
<evidence type="ECO:0000256" key="2">
    <source>
        <dbReference type="ARBA" id="ARBA00022527"/>
    </source>
</evidence>
<evidence type="ECO:0000259" key="12">
    <source>
        <dbReference type="PROSITE" id="PS50011"/>
    </source>
</evidence>
<evidence type="ECO:0000256" key="6">
    <source>
        <dbReference type="ARBA" id="ARBA00022777"/>
    </source>
</evidence>
<gene>
    <name evidence="14" type="ORF">CCASEI_00790</name>
</gene>
<dbReference type="PROSITE" id="PS00108">
    <property type="entry name" value="PROTEIN_KINASE_ST"/>
    <property type="match status" value="1"/>
</dbReference>
<dbReference type="InterPro" id="IPR000719">
    <property type="entry name" value="Prot_kinase_dom"/>
</dbReference>
<organism evidence="14 15">
    <name type="scientific">Corynebacterium casei LMG S-19264</name>
    <dbReference type="NCBI Taxonomy" id="1285583"/>
    <lineage>
        <taxon>Bacteria</taxon>
        <taxon>Bacillati</taxon>
        <taxon>Actinomycetota</taxon>
        <taxon>Actinomycetes</taxon>
        <taxon>Mycobacteriales</taxon>
        <taxon>Corynebacteriaceae</taxon>
        <taxon>Corynebacterium</taxon>
    </lineage>
</organism>
<feature type="domain" description="PASTA" evidence="13">
    <location>
        <begin position="396"/>
        <end position="462"/>
    </location>
</feature>
<dbReference type="PROSITE" id="PS50011">
    <property type="entry name" value="PROTEIN_KINASE_DOM"/>
    <property type="match status" value="1"/>
</dbReference>
<dbReference type="EMBL" id="CP004350">
    <property type="protein sequence ID" value="AHI18743.1"/>
    <property type="molecule type" value="Genomic_DNA"/>
</dbReference>
<feature type="binding site" evidence="10">
    <location>
        <position position="35"/>
    </location>
    <ligand>
        <name>ATP</name>
        <dbReference type="ChEBI" id="CHEBI:30616"/>
    </ligand>
</feature>
<keyword evidence="15" id="KW-1185">Reference proteome</keyword>
<keyword evidence="5 10" id="KW-0547">Nucleotide-binding</keyword>
<dbReference type="Pfam" id="PF03793">
    <property type="entry name" value="PASTA"/>
    <property type="match status" value="3"/>
</dbReference>
<dbReference type="PANTHER" id="PTHR43289">
    <property type="entry name" value="MITOGEN-ACTIVATED PROTEIN KINASE KINASE KINASE 20-RELATED"/>
    <property type="match status" value="1"/>
</dbReference>
<keyword evidence="2 14" id="KW-0723">Serine/threonine-protein kinase</keyword>
<dbReference type="PROSITE" id="PS00107">
    <property type="entry name" value="PROTEIN_KINASE_ATP"/>
    <property type="match status" value="1"/>
</dbReference>
<dbReference type="Gene3D" id="3.30.200.20">
    <property type="entry name" value="Phosphorylase Kinase, domain 1"/>
    <property type="match status" value="1"/>
</dbReference>
<evidence type="ECO:0000256" key="10">
    <source>
        <dbReference type="PROSITE-ProRule" id="PRU10141"/>
    </source>
</evidence>
<feature type="domain" description="PASTA" evidence="13">
    <location>
        <begin position="463"/>
        <end position="531"/>
    </location>
</feature>
<evidence type="ECO:0000256" key="7">
    <source>
        <dbReference type="ARBA" id="ARBA00022840"/>
    </source>
</evidence>
<comment type="catalytic activity">
    <reaction evidence="9">
        <text>L-seryl-[protein] + ATP = O-phospho-L-seryl-[protein] + ADP + H(+)</text>
        <dbReference type="Rhea" id="RHEA:17989"/>
        <dbReference type="Rhea" id="RHEA-COMP:9863"/>
        <dbReference type="Rhea" id="RHEA-COMP:11604"/>
        <dbReference type="ChEBI" id="CHEBI:15378"/>
        <dbReference type="ChEBI" id="CHEBI:29999"/>
        <dbReference type="ChEBI" id="CHEBI:30616"/>
        <dbReference type="ChEBI" id="CHEBI:83421"/>
        <dbReference type="ChEBI" id="CHEBI:456216"/>
        <dbReference type="EC" id="2.7.11.1"/>
    </reaction>
</comment>
<feature type="region of interest" description="Disordered" evidence="11">
    <location>
        <begin position="291"/>
        <end position="349"/>
    </location>
</feature>
<reference evidence="15" key="1">
    <citation type="submission" date="2013-02" db="EMBL/GenBank/DDBJ databases">
        <title>The complete genome sequence of Corynebacterium casei LMG S-19264 (=DSM 44701).</title>
        <authorList>
            <person name="Ruckert C."/>
            <person name="Albersmeier A."/>
            <person name="Kalinowski J."/>
        </authorList>
    </citation>
    <scope>NUCLEOTIDE SEQUENCE [LARGE SCALE GENOMIC DNA]</scope>
    <source>
        <strain evidence="15">LMG S-19264</strain>
    </source>
</reference>
<comment type="catalytic activity">
    <reaction evidence="8">
        <text>L-threonyl-[protein] + ATP = O-phospho-L-threonyl-[protein] + ADP + H(+)</text>
        <dbReference type="Rhea" id="RHEA:46608"/>
        <dbReference type="Rhea" id="RHEA-COMP:11060"/>
        <dbReference type="Rhea" id="RHEA-COMP:11605"/>
        <dbReference type="ChEBI" id="CHEBI:15378"/>
        <dbReference type="ChEBI" id="CHEBI:30013"/>
        <dbReference type="ChEBI" id="CHEBI:30616"/>
        <dbReference type="ChEBI" id="CHEBI:61977"/>
        <dbReference type="ChEBI" id="CHEBI:456216"/>
        <dbReference type="EC" id="2.7.11.1"/>
    </reaction>
</comment>
<feature type="region of interest" description="Disordered" evidence="11">
    <location>
        <begin position="493"/>
        <end position="522"/>
    </location>
</feature>
<evidence type="ECO:0000256" key="1">
    <source>
        <dbReference type="ARBA" id="ARBA00012513"/>
    </source>
</evidence>
<dbReference type="SUPFAM" id="SSF56112">
    <property type="entry name" value="Protein kinase-like (PK-like)"/>
    <property type="match status" value="1"/>
</dbReference>
<dbReference type="EC" id="2.7.11.1" evidence="1"/>
<dbReference type="InterPro" id="IPR011009">
    <property type="entry name" value="Kinase-like_dom_sf"/>
</dbReference>
<feature type="compositionally biased region" description="Acidic residues" evidence="11">
    <location>
        <begin position="493"/>
        <end position="502"/>
    </location>
</feature>
<dbReference type="SMART" id="SM00740">
    <property type="entry name" value="PASTA"/>
    <property type="match status" value="3"/>
</dbReference>
<dbReference type="PROSITE" id="PS51178">
    <property type="entry name" value="PASTA"/>
    <property type="match status" value="3"/>
</dbReference>
<dbReference type="GO" id="GO:0004674">
    <property type="term" value="F:protein serine/threonine kinase activity"/>
    <property type="evidence" value="ECO:0007669"/>
    <property type="project" value="UniProtKB-KW"/>
</dbReference>
<dbReference type="Gene3D" id="3.30.10.20">
    <property type="match status" value="3"/>
</dbReference>
<dbReference type="InterPro" id="IPR017441">
    <property type="entry name" value="Protein_kinase_ATP_BS"/>
</dbReference>
<dbReference type="Pfam" id="PF00069">
    <property type="entry name" value="Pkinase"/>
    <property type="match status" value="1"/>
</dbReference>
<dbReference type="PANTHER" id="PTHR43289:SF6">
    <property type="entry name" value="SERINE_THREONINE-PROTEIN KINASE NEKL-3"/>
    <property type="match status" value="1"/>
</dbReference>
<feature type="domain" description="Protein kinase" evidence="12">
    <location>
        <begin position="6"/>
        <end position="277"/>
    </location>
</feature>
<dbReference type="RefSeq" id="WP_025386881.1">
    <property type="nucleotide sequence ID" value="NZ_CP004350.1"/>
</dbReference>
<dbReference type="CDD" id="cd14014">
    <property type="entry name" value="STKc_PknB_like"/>
    <property type="match status" value="1"/>
</dbReference>
<feature type="domain" description="PASTA" evidence="13">
    <location>
        <begin position="537"/>
        <end position="597"/>
    </location>
</feature>
<dbReference type="Proteomes" id="UP000019226">
    <property type="component" value="Chromosome"/>
</dbReference>
<evidence type="ECO:0000259" key="13">
    <source>
        <dbReference type="PROSITE" id="PS51178"/>
    </source>
</evidence>
<protein>
    <recommendedName>
        <fullName evidence="1">non-specific serine/threonine protein kinase</fullName>
        <ecNumber evidence="1">2.7.11.1</ecNumber>
    </recommendedName>
</protein>
<dbReference type="CDD" id="cd06577">
    <property type="entry name" value="PASTA_pknB"/>
    <property type="match status" value="3"/>
</dbReference>
<keyword evidence="4" id="KW-0677">Repeat</keyword>
<dbReference type="SUPFAM" id="SSF54184">
    <property type="entry name" value="Penicillin-binding protein 2x (pbp-2x), c-terminal domain"/>
    <property type="match status" value="1"/>
</dbReference>
<evidence type="ECO:0000313" key="14">
    <source>
        <dbReference type="EMBL" id="AHI18743.1"/>
    </source>
</evidence>
<keyword evidence="7 10" id="KW-0067">ATP-binding</keyword>
<evidence type="ECO:0000256" key="11">
    <source>
        <dbReference type="SAM" id="MobiDB-lite"/>
    </source>
</evidence>
<dbReference type="InterPro" id="IPR008271">
    <property type="entry name" value="Ser/Thr_kinase_AS"/>
</dbReference>
<evidence type="ECO:0000256" key="9">
    <source>
        <dbReference type="ARBA" id="ARBA00048679"/>
    </source>
</evidence>
<evidence type="ECO:0000256" key="4">
    <source>
        <dbReference type="ARBA" id="ARBA00022737"/>
    </source>
</evidence>
<dbReference type="SMART" id="SM00220">
    <property type="entry name" value="S_TKc"/>
    <property type="match status" value="1"/>
</dbReference>
<proteinExistence type="predicted"/>
<evidence type="ECO:0000313" key="15">
    <source>
        <dbReference type="Proteomes" id="UP000019226"/>
    </source>
</evidence>
<sequence length="677" mass="73313">MVNDRYQLGEVIGTGGMSEVFAATDSLLGRDVAIKMLRPEMARDVNFRERFRKEAQNSGRLNHPNIVAVYDTGEVDDDGLAIPYIVMERVHGRTLRDIVHEDGPLAPREAAEVLIPVAHALQASHDAGIIHRDIKPANIMLTNTGQVKVMDFGIARALDDSTSAMTQTSAVIGTAQYLSPEQAQGKPADARSDVYALGCVLYEAVTGRAPFEGETPFAVAYQHVQEEPVPPSQSLNPDAMAPTERLNLDAVVLTSMAKDPSDRYQSAQEISEDLERMRSGGVTRAAQMHIADDEPSAHSQPEEDSTRVAPAHPATTTMEPQPAAAAAAGVPVSRPGVQSQPEYYEDNDDDEPKPWMKWIAIILSVVLVAVIAGFAIDYWNTSRERQAEQEQRQEEQANMVTVPDVENRPRSEVIAELEELDLLVTVNEEANPDIARDSAIRINPAPGSQLQRNSTVILTVSSGREITEVPDVVGMSLEDASRALSDAGLELAENVEEEDSDAQDTGRVTQQNPPAGSQLSRGSRVTLTVGTGPRMVRIPSNLVGQDVEEVRSTLDAMGLTVNVETVDSTEDDGEVLSVSDEGNEIPADSTVTVRVSNGQLIEAPQLVRQSQQNAERALRDAGWSGSFNVGEPVDTGAAVDSDLIAWASVNEGDSIRRDEDIDIRIWDFNLGALLPSN</sequence>
<feature type="compositionally biased region" description="Basic and acidic residues" evidence="11">
    <location>
        <begin position="291"/>
        <end position="306"/>
    </location>
</feature>
<name>A0ABN4CAS2_9CORY</name>
<evidence type="ECO:0000256" key="3">
    <source>
        <dbReference type="ARBA" id="ARBA00022679"/>
    </source>
</evidence>
<dbReference type="InterPro" id="IPR005543">
    <property type="entry name" value="PASTA_dom"/>
</dbReference>
<keyword evidence="6 14" id="KW-0418">Kinase</keyword>
<feature type="compositionally biased region" description="Polar residues" evidence="11">
    <location>
        <begin position="506"/>
        <end position="522"/>
    </location>
</feature>
<accession>A0ABN4CAS2</accession>
<keyword evidence="3" id="KW-0808">Transferase</keyword>
<dbReference type="NCBIfam" id="NF033483">
    <property type="entry name" value="PknB_PASTA_kin"/>
    <property type="match status" value="1"/>
</dbReference>
<evidence type="ECO:0000256" key="8">
    <source>
        <dbReference type="ARBA" id="ARBA00047899"/>
    </source>
</evidence>
<dbReference type="GeneID" id="82876375"/>